<dbReference type="Pfam" id="PF00443">
    <property type="entry name" value="UCH"/>
    <property type="match status" value="1"/>
</dbReference>
<dbReference type="EC" id="3.4.19.12" evidence="1"/>
<dbReference type="PROSITE" id="PS50235">
    <property type="entry name" value="USP_3"/>
    <property type="match status" value="1"/>
</dbReference>
<dbReference type="GO" id="GO:0004842">
    <property type="term" value="F:ubiquitin-protein transferase activity"/>
    <property type="evidence" value="ECO:0007669"/>
    <property type="project" value="InterPro"/>
</dbReference>
<dbReference type="PANTHER" id="PTHR24006">
    <property type="entry name" value="UBIQUITIN CARBOXYL-TERMINAL HYDROLASE"/>
    <property type="match status" value="1"/>
</dbReference>
<keyword evidence="1" id="KW-0788">Thiol protease</keyword>
<dbReference type="InterPro" id="IPR050164">
    <property type="entry name" value="Peptidase_C19"/>
</dbReference>
<comment type="similarity">
    <text evidence="1">Belongs to the peptidase C19 family.</text>
</comment>
<dbReference type="SUPFAM" id="SSF54001">
    <property type="entry name" value="Cysteine proteinases"/>
    <property type="match status" value="1"/>
</dbReference>
<keyword evidence="1" id="KW-0378">Hydrolase</keyword>
<dbReference type="AlphaFoldDB" id="A0A669DUR0"/>
<dbReference type="GO" id="GO:0004843">
    <property type="term" value="F:cysteine-type deubiquitinase activity"/>
    <property type="evidence" value="ECO:0007669"/>
    <property type="project" value="UniProtKB-UniRule"/>
</dbReference>
<sequence>MNYTGRQFFDGTFNPAADVKYHGLAKEGATCYLNSVLQVLFMTKDFREAVIRHTNENSQFIDQHLKALFEDLQNHTAKTDAIIKKLGIDNVYEQHDAAEYFEKILTLTSPQASQIFHGMLAKKTACCTCLTQTDIDIPFWHLPLALVDSCTDTKGSEGYRVVDGIGEFFRMTELNGENQMYCDQCDGKVDATTNDGMKNHPDVLLLLLKRFEFSYHDMSYVKINCAVEVPYTLQIPDNQKYELYAVVDHFGDLRGGHYTATIKMQEEHGDRWHNFNDTRVTELVYQPFQLDNTERSQSAYLLFYRKSKDAAAEVVKEMRSLAIQNMQVIHEGAAQIPQDNGLNSIAQGLPLRSSKQLFPSSSTGNSGSPESPRSVSIHRIKVVEDLLVVFKDKSIMTVTLKMDFVNERAIDDAGVSREVYTAFWEQFLEQCEGETERVPRLRPDFCEAEWQAVGQIWVKGLLDHGVIPVRLSKAFILACLHGIDSVSIDILMTSFLNYIAPVERSAVENALQGTMGESDEEDLLDLFTRMGSHSLPPKNNMQLAIERMAHKAILQEPKYIVDCFSTPMACLQQRLSDKESVLSLYETKKATGKRVLQLFETTNMVLSQREHTTFNYLQHYVKNADETKAEKILRFCTGYSVICVDKILVCFNAETGLRRRPVGDTCGATLHIPCTYCSYPEFRTEFDNILSSNYFEMYVI</sequence>
<dbReference type="GO" id="GO:0005634">
    <property type="term" value="C:nucleus"/>
    <property type="evidence" value="ECO:0007669"/>
    <property type="project" value="TreeGrafter"/>
</dbReference>
<reference evidence="4" key="1">
    <citation type="submission" date="2012-01" db="EMBL/GenBank/DDBJ databases">
        <title>The Genome Sequence of Oreochromis niloticus (Nile Tilapia).</title>
        <authorList>
            <consortium name="Broad Institute Genome Assembly Team"/>
            <consortium name="Broad Institute Sequencing Platform"/>
            <person name="Di Palma F."/>
            <person name="Johnson J."/>
            <person name="Lander E.S."/>
            <person name="Lindblad-Toh K."/>
        </authorList>
    </citation>
    <scope>NUCLEOTIDE SEQUENCE [LARGE SCALE GENOMIC DNA]</scope>
</reference>
<dbReference type="InterPro" id="IPR028889">
    <property type="entry name" value="USP"/>
</dbReference>
<evidence type="ECO:0000313" key="4">
    <source>
        <dbReference type="Proteomes" id="UP000005207"/>
    </source>
</evidence>
<keyword evidence="1" id="KW-0645">Protease</keyword>
<feature type="domain" description="USP" evidence="2">
    <location>
        <begin position="22"/>
        <end position="307"/>
    </location>
</feature>
<reference evidence="3" key="2">
    <citation type="submission" date="2025-08" db="UniProtKB">
        <authorList>
            <consortium name="Ensembl"/>
        </authorList>
    </citation>
    <scope>IDENTIFICATION</scope>
</reference>
<dbReference type="InterPro" id="IPR035983">
    <property type="entry name" value="Hect_E3_ubiquitin_ligase"/>
</dbReference>
<organism evidence="3 4">
    <name type="scientific">Oreochromis niloticus</name>
    <name type="common">Nile tilapia</name>
    <name type="synonym">Tilapia nilotica</name>
    <dbReference type="NCBI Taxonomy" id="8128"/>
    <lineage>
        <taxon>Eukaryota</taxon>
        <taxon>Metazoa</taxon>
        <taxon>Chordata</taxon>
        <taxon>Craniata</taxon>
        <taxon>Vertebrata</taxon>
        <taxon>Euteleostomi</taxon>
        <taxon>Actinopterygii</taxon>
        <taxon>Neopterygii</taxon>
        <taxon>Teleostei</taxon>
        <taxon>Neoteleostei</taxon>
        <taxon>Acanthomorphata</taxon>
        <taxon>Ovalentaria</taxon>
        <taxon>Cichlomorphae</taxon>
        <taxon>Cichliformes</taxon>
        <taxon>Cichlidae</taxon>
        <taxon>African cichlids</taxon>
        <taxon>Pseudocrenilabrinae</taxon>
        <taxon>Oreochromini</taxon>
        <taxon>Oreochromis</taxon>
    </lineage>
</organism>
<accession>A0A669DUR0</accession>
<gene>
    <name evidence="3" type="primary">LOC102081244</name>
</gene>
<dbReference type="PROSITE" id="PS00972">
    <property type="entry name" value="USP_1"/>
    <property type="match status" value="1"/>
</dbReference>
<dbReference type="GO" id="GO:0016579">
    <property type="term" value="P:protein deubiquitination"/>
    <property type="evidence" value="ECO:0007669"/>
    <property type="project" value="InterPro"/>
</dbReference>
<evidence type="ECO:0000256" key="1">
    <source>
        <dbReference type="RuleBase" id="RU366025"/>
    </source>
</evidence>
<dbReference type="SUPFAM" id="SSF56204">
    <property type="entry name" value="Hect, E3 ligase catalytic domain"/>
    <property type="match status" value="1"/>
</dbReference>
<reference evidence="3" key="3">
    <citation type="submission" date="2025-09" db="UniProtKB">
        <authorList>
            <consortium name="Ensembl"/>
        </authorList>
    </citation>
    <scope>IDENTIFICATION</scope>
</reference>
<keyword evidence="4" id="KW-1185">Reference proteome</keyword>
<dbReference type="Gene3D" id="3.90.1750.10">
    <property type="entry name" value="Hect, E3 ligase catalytic domains"/>
    <property type="match status" value="1"/>
</dbReference>
<dbReference type="GO" id="GO:0006508">
    <property type="term" value="P:proteolysis"/>
    <property type="evidence" value="ECO:0007669"/>
    <property type="project" value="UniProtKB-KW"/>
</dbReference>
<keyword evidence="1" id="KW-0833">Ubl conjugation pathway</keyword>
<dbReference type="InterPro" id="IPR018200">
    <property type="entry name" value="USP_CS"/>
</dbReference>
<dbReference type="Gene3D" id="3.90.70.10">
    <property type="entry name" value="Cysteine proteinases"/>
    <property type="match status" value="1"/>
</dbReference>
<dbReference type="GO" id="GO:0005829">
    <property type="term" value="C:cytosol"/>
    <property type="evidence" value="ECO:0007669"/>
    <property type="project" value="TreeGrafter"/>
</dbReference>
<dbReference type="GeneTree" id="ENSGT00940000174852"/>
<dbReference type="Proteomes" id="UP000005207">
    <property type="component" value="Linkage group LG3"/>
</dbReference>
<dbReference type="InterPro" id="IPR001394">
    <property type="entry name" value="Peptidase_C19_UCH"/>
</dbReference>
<dbReference type="PANTHER" id="PTHR24006:SF899">
    <property type="entry name" value="UBIQUITIN CARBOXYL-TERMINAL HYDROLASE"/>
    <property type="match status" value="1"/>
</dbReference>
<name>A0A669DUR0_ORENI</name>
<dbReference type="PROSITE" id="PS00973">
    <property type="entry name" value="USP_2"/>
    <property type="match status" value="1"/>
</dbReference>
<evidence type="ECO:0000313" key="3">
    <source>
        <dbReference type="Ensembl" id="ENSONIP00000062356.1"/>
    </source>
</evidence>
<evidence type="ECO:0000259" key="2">
    <source>
        <dbReference type="PROSITE" id="PS50235"/>
    </source>
</evidence>
<dbReference type="InterPro" id="IPR038765">
    <property type="entry name" value="Papain-like_cys_pep_sf"/>
</dbReference>
<protein>
    <recommendedName>
        <fullName evidence="1">Ubiquitin carboxyl-terminal hydrolase</fullName>
        <ecNumber evidence="1">3.4.19.12</ecNumber>
    </recommendedName>
</protein>
<proteinExistence type="inferred from homology"/>
<dbReference type="Ensembl" id="ENSONIT00000071270.1">
    <property type="protein sequence ID" value="ENSONIP00000062356.1"/>
    <property type="gene ID" value="ENSONIG00000031637.1"/>
</dbReference>
<comment type="catalytic activity">
    <reaction evidence="1">
        <text>Thiol-dependent hydrolysis of ester, thioester, amide, peptide and isopeptide bonds formed by the C-terminal Gly of ubiquitin (a 76-residue protein attached to proteins as an intracellular targeting signal).</text>
        <dbReference type="EC" id="3.4.19.12"/>
    </reaction>
</comment>